<evidence type="ECO:0000313" key="1">
    <source>
        <dbReference type="EMBL" id="KAI4346924.1"/>
    </source>
</evidence>
<organism evidence="1 2">
    <name type="scientific">Bauhinia variegata</name>
    <name type="common">Purple orchid tree</name>
    <name type="synonym">Phanera variegata</name>
    <dbReference type="NCBI Taxonomy" id="167791"/>
    <lineage>
        <taxon>Eukaryota</taxon>
        <taxon>Viridiplantae</taxon>
        <taxon>Streptophyta</taxon>
        <taxon>Embryophyta</taxon>
        <taxon>Tracheophyta</taxon>
        <taxon>Spermatophyta</taxon>
        <taxon>Magnoliopsida</taxon>
        <taxon>eudicotyledons</taxon>
        <taxon>Gunneridae</taxon>
        <taxon>Pentapetalae</taxon>
        <taxon>rosids</taxon>
        <taxon>fabids</taxon>
        <taxon>Fabales</taxon>
        <taxon>Fabaceae</taxon>
        <taxon>Cercidoideae</taxon>
        <taxon>Cercideae</taxon>
        <taxon>Bauhiniinae</taxon>
        <taxon>Bauhinia</taxon>
    </lineage>
</organism>
<keyword evidence="2" id="KW-1185">Reference proteome</keyword>
<sequence>MYANENGPQSLYRRITDNIHELRGFFSWDKLWHADGYNDEQLAWMLFVDGCAVLQILKKANPSKPEALKVKVDILLLVLRDLFLLENQLPYNLLWLLGKDEARFKEEAKFKESMFCFCELQNMFIILESPQRFREEKDRTKRMIRDNTPTHLLDCLRTIILISDEVELSMPGDVGTTGDLNESEASNTSTFSDVARIYANRKINEKYTSYRNIQELKTAAIRVKRQKNISLTNISFSSSLFGGKWHLPPLRLDDSTIPTLLNLVAYEMCPDFKNKYEICSYVKLLDLLIDYPEDVKELRSSGILHNSLGSDEEVVELFNTISCGLVYNPFLYSGIRAEVEKHYKRKLSIWMAEAYYTYFKSPWTLIALLAAVLALVFSALQTWKQIEPDSKSF</sequence>
<comment type="caution">
    <text evidence="1">The sequence shown here is derived from an EMBL/GenBank/DDBJ whole genome shotgun (WGS) entry which is preliminary data.</text>
</comment>
<protein>
    <submittedName>
        <fullName evidence="1">Uncharacterized protein</fullName>
    </submittedName>
</protein>
<dbReference type="Proteomes" id="UP000828941">
    <property type="component" value="Chromosome 4"/>
</dbReference>
<dbReference type="EMBL" id="CM039429">
    <property type="protein sequence ID" value="KAI4346924.1"/>
    <property type="molecule type" value="Genomic_DNA"/>
</dbReference>
<evidence type="ECO:0000313" key="2">
    <source>
        <dbReference type="Proteomes" id="UP000828941"/>
    </source>
</evidence>
<reference evidence="1 2" key="1">
    <citation type="journal article" date="2022" name="DNA Res.">
        <title>Chromosomal-level genome assembly of the orchid tree Bauhinia variegata (Leguminosae; Cercidoideae) supports the allotetraploid origin hypothesis of Bauhinia.</title>
        <authorList>
            <person name="Zhong Y."/>
            <person name="Chen Y."/>
            <person name="Zheng D."/>
            <person name="Pang J."/>
            <person name="Liu Y."/>
            <person name="Luo S."/>
            <person name="Meng S."/>
            <person name="Qian L."/>
            <person name="Wei D."/>
            <person name="Dai S."/>
            <person name="Zhou R."/>
        </authorList>
    </citation>
    <scope>NUCLEOTIDE SEQUENCE [LARGE SCALE GENOMIC DNA]</scope>
    <source>
        <strain evidence="1">BV-YZ2020</strain>
    </source>
</reference>
<gene>
    <name evidence="1" type="ORF">L6164_007787</name>
</gene>
<proteinExistence type="predicted"/>
<accession>A0ACB9PG19</accession>
<name>A0ACB9PG19_BAUVA</name>